<dbReference type="OrthoDB" id="10583272at2759"/>
<organism evidence="2 3">
    <name type="scientific">Miscanthus lutarioriparius</name>
    <dbReference type="NCBI Taxonomy" id="422564"/>
    <lineage>
        <taxon>Eukaryota</taxon>
        <taxon>Viridiplantae</taxon>
        <taxon>Streptophyta</taxon>
        <taxon>Embryophyta</taxon>
        <taxon>Tracheophyta</taxon>
        <taxon>Spermatophyta</taxon>
        <taxon>Magnoliopsida</taxon>
        <taxon>Liliopsida</taxon>
        <taxon>Poales</taxon>
        <taxon>Poaceae</taxon>
        <taxon>PACMAD clade</taxon>
        <taxon>Panicoideae</taxon>
        <taxon>Andropogonodae</taxon>
        <taxon>Andropogoneae</taxon>
        <taxon>Saccharinae</taxon>
        <taxon>Miscanthus</taxon>
    </lineage>
</organism>
<evidence type="ECO:0000313" key="3">
    <source>
        <dbReference type="Proteomes" id="UP000604825"/>
    </source>
</evidence>
<accession>A0A811QVW1</accession>
<dbReference type="Proteomes" id="UP000604825">
    <property type="component" value="Unassembled WGS sequence"/>
</dbReference>
<name>A0A811QVW1_9POAL</name>
<gene>
    <name evidence="2" type="ORF">NCGR_LOCUS43795</name>
</gene>
<evidence type="ECO:0000256" key="1">
    <source>
        <dbReference type="SAM" id="MobiDB-lite"/>
    </source>
</evidence>
<evidence type="ECO:0000313" key="2">
    <source>
        <dbReference type="EMBL" id="CAD6260361.1"/>
    </source>
</evidence>
<reference evidence="2" key="1">
    <citation type="submission" date="2020-10" db="EMBL/GenBank/DDBJ databases">
        <authorList>
            <person name="Han B."/>
            <person name="Lu T."/>
            <person name="Zhao Q."/>
            <person name="Huang X."/>
            <person name="Zhao Y."/>
        </authorList>
    </citation>
    <scope>NUCLEOTIDE SEQUENCE</scope>
</reference>
<proteinExistence type="predicted"/>
<feature type="region of interest" description="Disordered" evidence="1">
    <location>
        <begin position="1"/>
        <end position="108"/>
    </location>
</feature>
<dbReference type="EMBL" id="CAJGYO010000011">
    <property type="protein sequence ID" value="CAD6260361.1"/>
    <property type="molecule type" value="Genomic_DNA"/>
</dbReference>
<keyword evidence="3" id="KW-1185">Reference proteome</keyword>
<protein>
    <submittedName>
        <fullName evidence="2">Uncharacterized protein</fullName>
    </submittedName>
</protein>
<feature type="compositionally biased region" description="Basic and acidic residues" evidence="1">
    <location>
        <begin position="24"/>
        <end position="36"/>
    </location>
</feature>
<dbReference type="AlphaFoldDB" id="A0A811QVW1"/>
<comment type="caution">
    <text evidence="2">The sequence shown here is derived from an EMBL/GenBank/DDBJ whole genome shotgun (WGS) entry which is preliminary data.</text>
</comment>
<sequence length="108" mass="11375">MAGIHASFNPWTVLDSNDPGDVIGETKTKDKEDAATGKKPASGSWVPSSKAMEASTPAKKQYKKKLPAAAARDQAKKKGPGGGAAKQNGAGRGQERCLLRRPTPTFRL</sequence>